<dbReference type="GO" id="GO:0016779">
    <property type="term" value="F:nucleotidyltransferase activity"/>
    <property type="evidence" value="ECO:0007669"/>
    <property type="project" value="InterPro"/>
</dbReference>
<sequence>MTPSTLPPLPGVPAASRAALQEILDRTDPAILGVVLSGSAARGMATERSDVDVYVVRTEEAGTGLETSRSPAVDEIPTTLAEIEAPGALGTDDWWYRWSFAHAHVLRDDTGGRLTEAVRRHAELAGEEQRAVLVDRLDGYVNFAFRALKAERDGRPLELRLDAAESVTWWLDTVYALRGRVRPYNKYLPWALREHPLGVPEWSADVLLPLLERILDGDPGALRTAYAPVERECLAWDRAHGGTDLADTLAGWGDQLDLLR</sequence>
<gene>
    <name evidence="2" type="ORF">H5V45_13590</name>
</gene>
<dbReference type="Gene3D" id="3.30.460.10">
    <property type="entry name" value="Beta Polymerase, domain 2"/>
    <property type="match status" value="1"/>
</dbReference>
<dbReference type="CDD" id="cd05403">
    <property type="entry name" value="NT_KNTase_like"/>
    <property type="match status" value="1"/>
</dbReference>
<proteinExistence type="predicted"/>
<dbReference type="RefSeq" id="WP_185253423.1">
    <property type="nucleotide sequence ID" value="NZ_JACKXE010000001.1"/>
</dbReference>
<evidence type="ECO:0000259" key="1">
    <source>
        <dbReference type="Pfam" id="PF01909"/>
    </source>
</evidence>
<dbReference type="InterPro" id="IPR002934">
    <property type="entry name" value="Polymerase_NTP_transf_dom"/>
</dbReference>
<evidence type="ECO:0000313" key="3">
    <source>
        <dbReference type="Proteomes" id="UP000523955"/>
    </source>
</evidence>
<accession>A0A7X0RJS3</accession>
<dbReference type="Pfam" id="PF01909">
    <property type="entry name" value="NTP_transf_2"/>
    <property type="match status" value="1"/>
</dbReference>
<dbReference type="InterPro" id="IPR043519">
    <property type="entry name" value="NT_sf"/>
</dbReference>
<dbReference type="AlphaFoldDB" id="A0A7X0RJS3"/>
<keyword evidence="2" id="KW-0808">Transferase</keyword>
<name>A0A7X0RJS3_9ACTN</name>
<dbReference type="EMBL" id="JACKXE010000001">
    <property type="protein sequence ID" value="MBB6628354.1"/>
    <property type="molecule type" value="Genomic_DNA"/>
</dbReference>
<feature type="domain" description="Polymerase nucleotidyl transferase" evidence="1">
    <location>
        <begin position="21"/>
        <end position="59"/>
    </location>
</feature>
<evidence type="ECO:0000313" key="2">
    <source>
        <dbReference type="EMBL" id="MBB6628354.1"/>
    </source>
</evidence>
<comment type="caution">
    <text evidence="2">The sequence shown here is derived from an EMBL/GenBank/DDBJ whole genome shotgun (WGS) entry which is preliminary data.</text>
</comment>
<protein>
    <submittedName>
        <fullName evidence="2">Nucleotidyltransferase domain-containing protein</fullName>
    </submittedName>
</protein>
<organism evidence="2 3">
    <name type="scientific">Nocardioides luti</name>
    <dbReference type="NCBI Taxonomy" id="2761101"/>
    <lineage>
        <taxon>Bacteria</taxon>
        <taxon>Bacillati</taxon>
        <taxon>Actinomycetota</taxon>
        <taxon>Actinomycetes</taxon>
        <taxon>Propionibacteriales</taxon>
        <taxon>Nocardioidaceae</taxon>
        <taxon>Nocardioides</taxon>
    </lineage>
</organism>
<reference evidence="2 3" key="1">
    <citation type="submission" date="2020-08" db="EMBL/GenBank/DDBJ databases">
        <authorList>
            <person name="Seo M.-J."/>
        </authorList>
    </citation>
    <scope>NUCLEOTIDE SEQUENCE [LARGE SCALE GENOMIC DNA]</scope>
    <source>
        <strain evidence="2 3">KIGAM211</strain>
    </source>
</reference>
<dbReference type="SUPFAM" id="SSF81301">
    <property type="entry name" value="Nucleotidyltransferase"/>
    <property type="match status" value="1"/>
</dbReference>
<keyword evidence="3" id="KW-1185">Reference proteome</keyword>
<dbReference type="Proteomes" id="UP000523955">
    <property type="component" value="Unassembled WGS sequence"/>
</dbReference>